<dbReference type="InterPro" id="IPR050464">
    <property type="entry name" value="Zeta_carotene_desat/Oxidored"/>
</dbReference>
<sequence>NLDYFKGGFQKVATILAETITQQGGTIQLESSITKTSQTDTSWDITYIQNGQEQTATFDRIIVTSPMPVFQKLFPQLPDNYTNKYHSLTGIGAHVLVLVLKQSLLPKNIYWLNIHDYEWPFLVAAEHTHFADPTHYGGDTILYVGDYLPAEHELMQLTKDELIETFSPYLQKINPAFTRDMITKSWLWRTPYAQPIVTVNHSQHIPPLDTPLPGVYLANMSQVYPWDRGTNYAVELGQAVAELADK</sequence>
<reference evidence="2" key="2">
    <citation type="journal article" date="2021" name="Microbiome">
        <title>Successional dynamics and alternative stable states in a saline activated sludge microbial community over 9 years.</title>
        <authorList>
            <person name="Wang Y."/>
            <person name="Ye J."/>
            <person name="Ju F."/>
            <person name="Liu L."/>
            <person name="Boyd J.A."/>
            <person name="Deng Y."/>
            <person name="Parks D.H."/>
            <person name="Jiang X."/>
            <person name="Yin X."/>
            <person name="Woodcroft B.J."/>
            <person name="Tyson G.W."/>
            <person name="Hugenholtz P."/>
            <person name="Polz M.F."/>
            <person name="Zhang T."/>
        </authorList>
    </citation>
    <scope>NUCLEOTIDE SEQUENCE</scope>
    <source>
        <strain evidence="2">HKST-UBA02</strain>
    </source>
</reference>
<dbReference type="GO" id="GO:0016491">
    <property type="term" value="F:oxidoreductase activity"/>
    <property type="evidence" value="ECO:0007669"/>
    <property type="project" value="InterPro"/>
</dbReference>
<evidence type="ECO:0000259" key="1">
    <source>
        <dbReference type="Pfam" id="PF01593"/>
    </source>
</evidence>
<dbReference type="Pfam" id="PF01593">
    <property type="entry name" value="Amino_oxidase"/>
    <property type="match status" value="1"/>
</dbReference>
<reference evidence="2" key="1">
    <citation type="submission" date="2020-04" db="EMBL/GenBank/DDBJ databases">
        <authorList>
            <person name="Zhang T."/>
        </authorList>
    </citation>
    <scope>NUCLEOTIDE SEQUENCE</scope>
    <source>
        <strain evidence="2">HKST-UBA02</strain>
    </source>
</reference>
<dbReference type="PANTHER" id="PTHR42923">
    <property type="entry name" value="PROTOPORPHYRINOGEN OXIDASE"/>
    <property type="match status" value="1"/>
</dbReference>
<comment type="caution">
    <text evidence="2">The sequence shown here is derived from an EMBL/GenBank/DDBJ whole genome shotgun (WGS) entry which is preliminary data.</text>
</comment>
<accession>A0A955RX54</accession>
<dbReference type="InterPro" id="IPR002937">
    <property type="entry name" value="Amino_oxidase"/>
</dbReference>
<gene>
    <name evidence="2" type="ORF">KC573_01585</name>
</gene>
<evidence type="ECO:0000313" key="2">
    <source>
        <dbReference type="EMBL" id="MCA9397495.1"/>
    </source>
</evidence>
<proteinExistence type="predicted"/>
<dbReference type="Gene3D" id="3.50.50.60">
    <property type="entry name" value="FAD/NAD(P)-binding domain"/>
    <property type="match status" value="1"/>
</dbReference>
<dbReference type="EMBL" id="JAGQKY010000050">
    <property type="protein sequence ID" value="MCA9397495.1"/>
    <property type="molecule type" value="Genomic_DNA"/>
</dbReference>
<dbReference type="SUPFAM" id="SSF51905">
    <property type="entry name" value="FAD/NAD(P)-binding domain"/>
    <property type="match status" value="1"/>
</dbReference>
<organism evidence="2 3">
    <name type="scientific">candidate division WWE3 bacterium</name>
    <dbReference type="NCBI Taxonomy" id="2053526"/>
    <lineage>
        <taxon>Bacteria</taxon>
        <taxon>Katanobacteria</taxon>
    </lineage>
</organism>
<evidence type="ECO:0000313" key="3">
    <source>
        <dbReference type="Proteomes" id="UP000699691"/>
    </source>
</evidence>
<feature type="domain" description="Amine oxidase" evidence="1">
    <location>
        <begin position="6"/>
        <end position="242"/>
    </location>
</feature>
<dbReference type="PANTHER" id="PTHR42923:SF46">
    <property type="entry name" value="AMINE OXIDASE"/>
    <property type="match status" value="1"/>
</dbReference>
<dbReference type="InterPro" id="IPR036188">
    <property type="entry name" value="FAD/NAD-bd_sf"/>
</dbReference>
<feature type="non-terminal residue" evidence="2">
    <location>
        <position position="1"/>
    </location>
</feature>
<protein>
    <submittedName>
        <fullName evidence="2">FAD-dependent oxidoreductase</fullName>
    </submittedName>
</protein>
<name>A0A955RX54_UNCKA</name>
<dbReference type="Proteomes" id="UP000699691">
    <property type="component" value="Unassembled WGS sequence"/>
</dbReference>
<dbReference type="AlphaFoldDB" id="A0A955RX54"/>